<organism evidence="1">
    <name type="scientific">Brachypodium distachyon</name>
    <name type="common">Purple false brome</name>
    <name type="synonym">Trachynia distachya</name>
    <dbReference type="NCBI Taxonomy" id="15368"/>
    <lineage>
        <taxon>Eukaryota</taxon>
        <taxon>Viridiplantae</taxon>
        <taxon>Streptophyta</taxon>
        <taxon>Embryophyta</taxon>
        <taxon>Tracheophyta</taxon>
        <taxon>Spermatophyta</taxon>
        <taxon>Magnoliopsida</taxon>
        <taxon>Liliopsida</taxon>
        <taxon>Poales</taxon>
        <taxon>Poaceae</taxon>
        <taxon>BOP clade</taxon>
        <taxon>Pooideae</taxon>
        <taxon>Stipodae</taxon>
        <taxon>Brachypodieae</taxon>
        <taxon>Brachypodium</taxon>
    </lineage>
</organism>
<protein>
    <submittedName>
        <fullName evidence="1 2">Uncharacterized protein</fullName>
    </submittedName>
</protein>
<dbReference type="AlphaFoldDB" id="A0A2K2CKD9"/>
<dbReference type="EMBL" id="CM000883">
    <property type="protein sequence ID" value="PNT62489.1"/>
    <property type="molecule type" value="Genomic_DNA"/>
</dbReference>
<evidence type="ECO:0000313" key="1">
    <source>
        <dbReference type="EMBL" id="PNT62489.1"/>
    </source>
</evidence>
<accession>A0A2K2CKD9</accession>
<name>A0A2K2CKD9_BRADI</name>
<gene>
    <name evidence="1" type="ORF">BRADI_4g04222v3</name>
</gene>
<reference evidence="1 2" key="1">
    <citation type="journal article" date="2010" name="Nature">
        <title>Genome sequencing and analysis of the model grass Brachypodium distachyon.</title>
        <authorList>
            <consortium name="International Brachypodium Initiative"/>
        </authorList>
    </citation>
    <scope>NUCLEOTIDE SEQUENCE [LARGE SCALE GENOMIC DNA]</scope>
    <source>
        <strain evidence="1 2">Bd21</strain>
    </source>
</reference>
<dbReference type="Gramene" id="PNT62489">
    <property type="protein sequence ID" value="PNT62489"/>
    <property type="gene ID" value="BRADI_4g04222v3"/>
</dbReference>
<evidence type="ECO:0000313" key="3">
    <source>
        <dbReference type="Proteomes" id="UP000008810"/>
    </source>
</evidence>
<reference evidence="1" key="2">
    <citation type="submission" date="2017-06" db="EMBL/GenBank/DDBJ databases">
        <title>WGS assembly of Brachypodium distachyon.</title>
        <authorList>
            <consortium name="The International Brachypodium Initiative"/>
            <person name="Lucas S."/>
            <person name="Harmon-Smith M."/>
            <person name="Lail K."/>
            <person name="Tice H."/>
            <person name="Grimwood J."/>
            <person name="Bruce D."/>
            <person name="Barry K."/>
            <person name="Shu S."/>
            <person name="Lindquist E."/>
            <person name="Wang M."/>
            <person name="Pitluck S."/>
            <person name="Vogel J.P."/>
            <person name="Garvin D.F."/>
            <person name="Mockler T.C."/>
            <person name="Schmutz J."/>
            <person name="Rokhsar D."/>
            <person name="Bevan M.W."/>
        </authorList>
    </citation>
    <scope>NUCLEOTIDE SEQUENCE</scope>
    <source>
        <strain evidence="1">Bd21</strain>
    </source>
</reference>
<evidence type="ECO:0000313" key="2">
    <source>
        <dbReference type="EnsemblPlants" id="PNT62489"/>
    </source>
</evidence>
<dbReference type="Proteomes" id="UP000008810">
    <property type="component" value="Chromosome 4"/>
</dbReference>
<keyword evidence="3" id="KW-1185">Reference proteome</keyword>
<dbReference type="EnsemblPlants" id="PNT62489">
    <property type="protein sequence ID" value="PNT62489"/>
    <property type="gene ID" value="BRADI_4g04222v3"/>
</dbReference>
<proteinExistence type="predicted"/>
<reference evidence="2" key="3">
    <citation type="submission" date="2018-08" db="UniProtKB">
        <authorList>
            <consortium name="EnsemblPlants"/>
        </authorList>
    </citation>
    <scope>IDENTIFICATION</scope>
    <source>
        <strain evidence="2">cv. Bd21</strain>
    </source>
</reference>
<dbReference type="InParanoid" id="A0A2K2CKD9"/>
<sequence>MILTLILIKLENKLESRQHCIYLLIILLENKLLFLFQAYEGERTRIRDNNLNLHSACSICYNHGYSCFERHRSW</sequence>